<accession>A0A4V0YGX6</accession>
<proteinExistence type="predicted"/>
<evidence type="ECO:0000313" key="4">
    <source>
        <dbReference type="EMBL" id="QAY72741.1"/>
    </source>
</evidence>
<dbReference type="KEGG" id="agf:ET445_04685"/>
<evidence type="ECO:0000256" key="3">
    <source>
        <dbReference type="ARBA" id="ARBA00022691"/>
    </source>
</evidence>
<dbReference type="PANTHER" id="PTHR43464">
    <property type="entry name" value="METHYLTRANSFERASE"/>
    <property type="match status" value="1"/>
</dbReference>
<dbReference type="GO" id="GO:0032259">
    <property type="term" value="P:methylation"/>
    <property type="evidence" value="ECO:0007669"/>
    <property type="project" value="UniProtKB-KW"/>
</dbReference>
<dbReference type="AlphaFoldDB" id="A0A4V0YGX6"/>
<dbReference type="CDD" id="cd02440">
    <property type="entry name" value="AdoMet_MTases"/>
    <property type="match status" value="1"/>
</dbReference>
<dbReference type="Proteomes" id="UP000291259">
    <property type="component" value="Chromosome"/>
</dbReference>
<evidence type="ECO:0000256" key="2">
    <source>
        <dbReference type="ARBA" id="ARBA00022679"/>
    </source>
</evidence>
<dbReference type="SUPFAM" id="SSF53335">
    <property type="entry name" value="S-adenosyl-L-methionine-dependent methyltransferases"/>
    <property type="match status" value="1"/>
</dbReference>
<dbReference type="NCBIfam" id="NF004851">
    <property type="entry name" value="PRK06202.1"/>
    <property type="match status" value="1"/>
</dbReference>
<keyword evidence="5" id="KW-1185">Reference proteome</keyword>
<dbReference type="EMBL" id="CP035491">
    <property type="protein sequence ID" value="QAY72741.1"/>
    <property type="molecule type" value="Genomic_DNA"/>
</dbReference>
<evidence type="ECO:0000256" key="1">
    <source>
        <dbReference type="ARBA" id="ARBA00022603"/>
    </source>
</evidence>
<gene>
    <name evidence="4" type="ORF">ET445_04685</name>
</gene>
<keyword evidence="3" id="KW-0949">S-adenosyl-L-methionine</keyword>
<organism evidence="4 5">
    <name type="scientific">Agromyces protaetiae</name>
    <dbReference type="NCBI Taxonomy" id="2509455"/>
    <lineage>
        <taxon>Bacteria</taxon>
        <taxon>Bacillati</taxon>
        <taxon>Actinomycetota</taxon>
        <taxon>Actinomycetes</taxon>
        <taxon>Micrococcales</taxon>
        <taxon>Microbacteriaceae</taxon>
        <taxon>Agromyces</taxon>
    </lineage>
</organism>
<dbReference type="RefSeq" id="WP_129189281.1">
    <property type="nucleotide sequence ID" value="NZ_CP035491.1"/>
</dbReference>
<dbReference type="Gene3D" id="3.40.50.150">
    <property type="entry name" value="Vaccinia Virus protein VP39"/>
    <property type="match status" value="1"/>
</dbReference>
<evidence type="ECO:0000313" key="5">
    <source>
        <dbReference type="Proteomes" id="UP000291259"/>
    </source>
</evidence>
<sequence>MSHTLSARDEDAVELMDDPAADPEMLARTYARFGTVNAIVSGQRDVYEDWVRPRLSRTSLTRVLDIGTGGADLPLRMLRWASREGVRLEVVAIDPDPRAVAFARSVSVSGLVVRAASSADLADAGERFDVVHSNHVLHHLDGHAFGALLADSERLVAPGGVAVHGDIARSRWGYAGFAAATWPFERNLLKGTFIRADGLTSIRRSFTAPELAAVLPPGWRARRAFPSRLEAVWSPGGDR</sequence>
<dbReference type="InterPro" id="IPR029063">
    <property type="entry name" value="SAM-dependent_MTases_sf"/>
</dbReference>
<dbReference type="PANTHER" id="PTHR43464:SF19">
    <property type="entry name" value="UBIQUINONE BIOSYNTHESIS O-METHYLTRANSFERASE, MITOCHONDRIAL"/>
    <property type="match status" value="1"/>
</dbReference>
<reference evidence="4 5" key="1">
    <citation type="submission" date="2019-01" db="EMBL/GenBank/DDBJ databases">
        <title>Genome sequencing of strain FW100M-8.</title>
        <authorList>
            <person name="Heo J."/>
            <person name="Kim S.-J."/>
            <person name="Kim J.-S."/>
            <person name="Hong S.-B."/>
            <person name="Kwon S.-W."/>
        </authorList>
    </citation>
    <scope>NUCLEOTIDE SEQUENCE [LARGE SCALE GENOMIC DNA]</scope>
    <source>
        <strain evidence="4 5">FW100M-8</strain>
    </source>
</reference>
<keyword evidence="2 4" id="KW-0808">Transferase</keyword>
<keyword evidence="1 4" id="KW-0489">Methyltransferase</keyword>
<name>A0A4V0YGX6_9MICO</name>
<dbReference type="OrthoDB" id="9800454at2"/>
<dbReference type="Pfam" id="PF13489">
    <property type="entry name" value="Methyltransf_23"/>
    <property type="match status" value="1"/>
</dbReference>
<protein>
    <submittedName>
        <fullName evidence="4">Methyltransferase domain-containing protein</fullName>
    </submittedName>
</protein>
<dbReference type="GO" id="GO:0008168">
    <property type="term" value="F:methyltransferase activity"/>
    <property type="evidence" value="ECO:0007669"/>
    <property type="project" value="UniProtKB-KW"/>
</dbReference>